<gene>
    <name evidence="2" type="ORF">GCM10022278_00540</name>
</gene>
<evidence type="ECO:0000313" key="3">
    <source>
        <dbReference type="Proteomes" id="UP001501337"/>
    </source>
</evidence>
<dbReference type="Pfam" id="PF05258">
    <property type="entry name" value="DciA"/>
    <property type="match status" value="1"/>
</dbReference>
<organism evidence="2 3">
    <name type="scientific">Allohahella marinimesophila</name>
    <dbReference type="NCBI Taxonomy" id="1054972"/>
    <lineage>
        <taxon>Bacteria</taxon>
        <taxon>Pseudomonadati</taxon>
        <taxon>Pseudomonadota</taxon>
        <taxon>Gammaproteobacteria</taxon>
        <taxon>Oceanospirillales</taxon>
        <taxon>Hahellaceae</taxon>
        <taxon>Allohahella</taxon>
    </lineage>
</organism>
<sequence length="191" mass="20974">MKKSKSLPQSIDALLNSQKNASDDSTVGRAKGNSPYRRPIRKQKLSSIVSQASAYADYQASFEAALPARLRGKVRVLYTDNGLLHVECEEASTATLLRLQQHGIVAALAENPHFEGVIALKPKIRPVERRKTFRQGFHLPDAATLQWLANTTDTADLVDARKGADEEGDVVDRALSQLVKALQQAARRQSS</sequence>
<proteinExistence type="predicted"/>
<name>A0ABP7NGF4_9GAMM</name>
<reference evidence="3" key="1">
    <citation type="journal article" date="2019" name="Int. J. Syst. Evol. Microbiol.">
        <title>The Global Catalogue of Microorganisms (GCM) 10K type strain sequencing project: providing services to taxonomists for standard genome sequencing and annotation.</title>
        <authorList>
            <consortium name="The Broad Institute Genomics Platform"/>
            <consortium name="The Broad Institute Genome Sequencing Center for Infectious Disease"/>
            <person name="Wu L."/>
            <person name="Ma J."/>
        </authorList>
    </citation>
    <scope>NUCLEOTIDE SEQUENCE [LARGE SCALE GENOMIC DNA]</scope>
    <source>
        <strain evidence="3">JCM 17555</strain>
    </source>
</reference>
<keyword evidence="3" id="KW-1185">Reference proteome</keyword>
<dbReference type="InterPro" id="IPR007922">
    <property type="entry name" value="DciA-like"/>
</dbReference>
<evidence type="ECO:0000256" key="1">
    <source>
        <dbReference type="SAM" id="MobiDB-lite"/>
    </source>
</evidence>
<dbReference type="Proteomes" id="UP001501337">
    <property type="component" value="Unassembled WGS sequence"/>
</dbReference>
<dbReference type="RefSeq" id="WP_344802102.1">
    <property type="nucleotide sequence ID" value="NZ_BAABBO010000001.1"/>
</dbReference>
<dbReference type="EMBL" id="BAABBO010000001">
    <property type="protein sequence ID" value="GAA3945241.1"/>
    <property type="molecule type" value="Genomic_DNA"/>
</dbReference>
<protein>
    <submittedName>
        <fullName evidence="2">Uncharacterized protein</fullName>
    </submittedName>
</protein>
<feature type="compositionally biased region" description="Polar residues" evidence="1">
    <location>
        <begin position="15"/>
        <end position="25"/>
    </location>
</feature>
<feature type="region of interest" description="Disordered" evidence="1">
    <location>
        <begin position="1"/>
        <end position="39"/>
    </location>
</feature>
<evidence type="ECO:0000313" key="2">
    <source>
        <dbReference type="EMBL" id="GAA3945241.1"/>
    </source>
</evidence>
<accession>A0ABP7NGF4</accession>
<comment type="caution">
    <text evidence="2">The sequence shown here is derived from an EMBL/GenBank/DDBJ whole genome shotgun (WGS) entry which is preliminary data.</text>
</comment>